<dbReference type="OrthoDB" id="7872651at2"/>
<feature type="transmembrane region" description="Helical" evidence="1">
    <location>
        <begin position="20"/>
        <end position="43"/>
    </location>
</feature>
<dbReference type="Proteomes" id="UP000294562">
    <property type="component" value="Unassembled WGS sequence"/>
</dbReference>
<reference evidence="2 3" key="1">
    <citation type="submission" date="2019-03" db="EMBL/GenBank/DDBJ databases">
        <title>Rhodobacteraceae bacterium SM1902, a new member of the family Rhodobacteraceae isolated from Yantai.</title>
        <authorList>
            <person name="Sun Y."/>
        </authorList>
    </citation>
    <scope>NUCLEOTIDE SEQUENCE [LARGE SCALE GENOMIC DNA]</scope>
    <source>
        <strain evidence="2 3">SM1902</strain>
    </source>
</reference>
<evidence type="ECO:0000313" key="3">
    <source>
        <dbReference type="Proteomes" id="UP000294562"/>
    </source>
</evidence>
<proteinExistence type="predicted"/>
<dbReference type="EMBL" id="SMZO01000010">
    <property type="protein sequence ID" value="TDL89409.1"/>
    <property type="molecule type" value="Genomic_DNA"/>
</dbReference>
<evidence type="ECO:0000313" key="2">
    <source>
        <dbReference type="EMBL" id="TDL89409.1"/>
    </source>
</evidence>
<dbReference type="InterPro" id="IPR045519">
    <property type="entry name" value="DUF6476"/>
</dbReference>
<evidence type="ECO:0000256" key="1">
    <source>
        <dbReference type="SAM" id="Phobius"/>
    </source>
</evidence>
<dbReference type="AlphaFoldDB" id="A0A4V3BC41"/>
<gene>
    <name evidence="2" type="ORF">E2L05_05925</name>
</gene>
<protein>
    <submittedName>
        <fullName evidence="2">Uncharacterized protein</fullName>
    </submittedName>
</protein>
<name>A0A4V3BC41_9RHOB</name>
<dbReference type="Pfam" id="PF20082">
    <property type="entry name" value="DUF6476"/>
    <property type="match status" value="1"/>
</dbReference>
<keyword evidence="1" id="KW-1133">Transmembrane helix</keyword>
<keyword evidence="1" id="KW-0812">Transmembrane</keyword>
<keyword evidence="3" id="KW-1185">Reference proteome</keyword>
<organism evidence="2 3">
    <name type="scientific">Meridianimarinicoccus aquatilis</name>
    <dbReference type="NCBI Taxonomy" id="2552766"/>
    <lineage>
        <taxon>Bacteria</taxon>
        <taxon>Pseudomonadati</taxon>
        <taxon>Pseudomonadota</taxon>
        <taxon>Alphaproteobacteria</taxon>
        <taxon>Rhodobacterales</taxon>
        <taxon>Paracoccaceae</taxon>
        <taxon>Meridianimarinicoccus</taxon>
    </lineage>
</organism>
<keyword evidence="1" id="KW-0472">Membrane</keyword>
<sequence length="111" mass="11943">MTDDTSHTDVPEPSSLRKLRVLVTVLMWVMIVGMVSVVGLLVLRLSQPSPSAQALVPTLPSEINLPDEARPLAVTAGAGWYAVVTEDDRILIFDASDGALLQDIPVLLPQQ</sequence>
<comment type="caution">
    <text evidence="2">The sequence shown here is derived from an EMBL/GenBank/DDBJ whole genome shotgun (WGS) entry which is preliminary data.</text>
</comment>
<dbReference type="RefSeq" id="WP_133341983.1">
    <property type="nucleotide sequence ID" value="NZ_SMZO01000010.1"/>
</dbReference>
<accession>A0A4V3BC41</accession>